<gene>
    <name evidence="1" type="ORF">JKF63_05893</name>
</gene>
<sequence>MRNHDADAAAAVAAVVHFATHGDAASNQELVHAIDHSLDTGGTLAAHTIAPQLLRWALEEREGRAFPGVVVYVSILNRHFCVQVILDRLAQPLDRRPAGLEELLELYVKALRSVSIEAAYRQLTQCVACLLIVLEDDLAERLHAWIRGGDAASVEESRVALQTFAAVIDLLADRRVAIGSIRRATQRRQLQERLFISLESPLTEEVDLSLLVRVTDSAVRFLLEVMNGEPQEVAATFWEALPASTVWQYCLRCLSAAASAVSPSVTCPEEVLRLVCNVLRCQTTINAPAQALLSSALPLVLHPIPASSSSTVDWEMISHVISAAFEASTQAIATQQPSDTTLFGLFSSVADRLAQILQSPAAPATAVCHVCEGISALTQTLQPAPLPEMGPDDDPDDFAVFVEETQAANAEKSSAVAQLRPFLHGCTRALAARLTHSGFTNEEWDCIAAYVARRVADGDTEDYEVAHSDVPLSVFTTYERLTALLGAMGVDEINAAVSESGQQLVLVMGDPGLTLTWLESVQPGSLLVQSTLLPCCVTRHVSSASAAGWATESVAVRAMDTLLYALATYQERGDLWCDGSANGSITAVMDVARASATVLLTIAERLGSDGAARLRDRSTPLIATLWRCATLASDAAVSESSRHTAVDELARLLDARVAALPHTVADLLKHQDAYTQAVLFATGGASTPSLSTLETLAHILHCVAKLSAEEAESIQCRVCCGLAERSRSQCEAGEWAGDALATLLDSWHAQHPELLMYFLDLSLAVPAEMQPALLLAGITRFFSQPQSHDTSTRELVAALDARFVRPIAASPGTAPSLHDLVQWLLQTHPSFTAHDGARRVRTLAECGRMLCEGGHVPALSLTETLVSCVARWQEHLSSSALGDGEADEGREDNDAEGDVQLKQEVLEQLAMWSRCVSAVSRLSTSAPPWLAQLHSAHDDYERLEVLRNI</sequence>
<dbReference type="RefSeq" id="XP_067757552.1">
    <property type="nucleotide sequence ID" value="XM_067901846.1"/>
</dbReference>
<name>A0A836LFI1_9TRYP</name>
<keyword evidence="2" id="KW-1185">Reference proteome</keyword>
<dbReference type="OrthoDB" id="271367at2759"/>
<organism evidence="1 2">
    <name type="scientific">Porcisia hertigi</name>
    <dbReference type="NCBI Taxonomy" id="2761500"/>
    <lineage>
        <taxon>Eukaryota</taxon>
        <taxon>Discoba</taxon>
        <taxon>Euglenozoa</taxon>
        <taxon>Kinetoplastea</taxon>
        <taxon>Metakinetoplastina</taxon>
        <taxon>Trypanosomatida</taxon>
        <taxon>Trypanosomatidae</taxon>
        <taxon>Leishmaniinae</taxon>
        <taxon>Porcisia</taxon>
    </lineage>
</organism>
<comment type="caution">
    <text evidence="1">The sequence shown here is derived from an EMBL/GenBank/DDBJ whole genome shotgun (WGS) entry which is preliminary data.</text>
</comment>
<evidence type="ECO:0000313" key="2">
    <source>
        <dbReference type="Proteomes" id="UP000674318"/>
    </source>
</evidence>
<evidence type="ECO:0000313" key="1">
    <source>
        <dbReference type="EMBL" id="KAG5506390.1"/>
    </source>
</evidence>
<protein>
    <submittedName>
        <fullName evidence="1">Uncharacterized protein</fullName>
    </submittedName>
</protein>
<proteinExistence type="predicted"/>
<dbReference type="Proteomes" id="UP000674318">
    <property type="component" value="Unassembled WGS sequence"/>
</dbReference>
<dbReference type="GeneID" id="94291923"/>
<accession>A0A836LFI1</accession>
<reference evidence="1 2" key="1">
    <citation type="submission" date="2021-02" db="EMBL/GenBank/DDBJ databases">
        <title>Porcisia hertigi Genome sequencing and assembly.</title>
        <authorList>
            <person name="Almutairi H."/>
            <person name="Gatherer D."/>
        </authorList>
    </citation>
    <scope>NUCLEOTIDE SEQUENCE [LARGE SCALE GENOMIC DNA]</scope>
    <source>
        <strain evidence="1 2">C119</strain>
    </source>
</reference>
<dbReference type="EMBL" id="JAFJZO010000020">
    <property type="protein sequence ID" value="KAG5506390.1"/>
    <property type="molecule type" value="Genomic_DNA"/>
</dbReference>
<dbReference type="KEGG" id="phet:94291923"/>
<dbReference type="AlphaFoldDB" id="A0A836LFI1"/>